<dbReference type="Gene3D" id="1.10.530.10">
    <property type="match status" value="1"/>
</dbReference>
<sequence length="224" mass="24059">MPPARPSTMRARATVALLYAVLTFVQLVGFVKLVVPVLGFDDPAAASPPRETSASAPRADAARGGAPEQVDEAKKAGCTMAGTARRATREADIPYYVGCAFLQQETDGGRNVFGHDPTVFAGAGEVTRSKYLAYKSVRQRTGEMQGVGPMQLTWSTYQDQADRLGGAWKPYPNMLVGFRHLADLHRSSGSWTAAAHDYNGSGPMADAYAAQMADRFDHMRSALS</sequence>
<feature type="compositionally biased region" description="Low complexity" evidence="1">
    <location>
        <begin position="53"/>
        <end position="67"/>
    </location>
</feature>
<evidence type="ECO:0000256" key="1">
    <source>
        <dbReference type="SAM" id="MobiDB-lite"/>
    </source>
</evidence>
<dbReference type="Proteomes" id="UP001501771">
    <property type="component" value="Unassembled WGS sequence"/>
</dbReference>
<gene>
    <name evidence="2" type="ORF">GCM10009844_07450</name>
</gene>
<evidence type="ECO:0000313" key="3">
    <source>
        <dbReference type="Proteomes" id="UP001501771"/>
    </source>
</evidence>
<organism evidence="2 3">
    <name type="scientific">Nocardioides koreensis</name>
    <dbReference type="NCBI Taxonomy" id="433651"/>
    <lineage>
        <taxon>Bacteria</taxon>
        <taxon>Bacillati</taxon>
        <taxon>Actinomycetota</taxon>
        <taxon>Actinomycetes</taxon>
        <taxon>Propionibacteriales</taxon>
        <taxon>Nocardioidaceae</taxon>
        <taxon>Nocardioides</taxon>
    </lineage>
</organism>
<proteinExistence type="predicted"/>
<dbReference type="RefSeq" id="WP_344147755.1">
    <property type="nucleotide sequence ID" value="NZ_BAAAQR010000001.1"/>
</dbReference>
<dbReference type="InterPro" id="IPR023346">
    <property type="entry name" value="Lysozyme-like_dom_sf"/>
</dbReference>
<reference evidence="2 3" key="1">
    <citation type="journal article" date="2019" name="Int. J. Syst. Evol. Microbiol.">
        <title>The Global Catalogue of Microorganisms (GCM) 10K type strain sequencing project: providing services to taxonomists for standard genome sequencing and annotation.</title>
        <authorList>
            <consortium name="The Broad Institute Genomics Platform"/>
            <consortium name="The Broad Institute Genome Sequencing Center for Infectious Disease"/>
            <person name="Wu L."/>
            <person name="Ma J."/>
        </authorList>
    </citation>
    <scope>NUCLEOTIDE SEQUENCE [LARGE SCALE GENOMIC DNA]</scope>
    <source>
        <strain evidence="2 3">JCM 16022</strain>
    </source>
</reference>
<dbReference type="SUPFAM" id="SSF53955">
    <property type="entry name" value="Lysozyme-like"/>
    <property type="match status" value="1"/>
</dbReference>
<name>A0ABN2Z9T7_9ACTN</name>
<keyword evidence="3" id="KW-1185">Reference proteome</keyword>
<dbReference type="EMBL" id="BAAAQR010000001">
    <property type="protein sequence ID" value="GAA2139006.1"/>
    <property type="molecule type" value="Genomic_DNA"/>
</dbReference>
<protein>
    <recommendedName>
        <fullName evidence="4">Lytic transglycosylase domain-containing protein</fullName>
    </recommendedName>
</protein>
<evidence type="ECO:0000313" key="2">
    <source>
        <dbReference type="EMBL" id="GAA2139006.1"/>
    </source>
</evidence>
<comment type="caution">
    <text evidence="2">The sequence shown here is derived from an EMBL/GenBank/DDBJ whole genome shotgun (WGS) entry which is preliminary data.</text>
</comment>
<evidence type="ECO:0008006" key="4">
    <source>
        <dbReference type="Google" id="ProtNLM"/>
    </source>
</evidence>
<accession>A0ABN2Z9T7</accession>
<feature type="region of interest" description="Disordered" evidence="1">
    <location>
        <begin position="44"/>
        <end position="73"/>
    </location>
</feature>